<reference evidence="2" key="1">
    <citation type="journal article" date="2014" name="Front. Microbiol.">
        <title>High frequency of phylogenetically diverse reductive dehalogenase-homologous genes in deep subseafloor sedimentary metagenomes.</title>
        <authorList>
            <person name="Kawai M."/>
            <person name="Futagami T."/>
            <person name="Toyoda A."/>
            <person name="Takaki Y."/>
            <person name="Nishi S."/>
            <person name="Hori S."/>
            <person name="Arai W."/>
            <person name="Tsubouchi T."/>
            <person name="Morono Y."/>
            <person name="Uchiyama I."/>
            <person name="Ito T."/>
            <person name="Fujiyama A."/>
            <person name="Inagaki F."/>
            <person name="Takami H."/>
        </authorList>
    </citation>
    <scope>NUCLEOTIDE SEQUENCE</scope>
    <source>
        <strain evidence="2">Expedition CK06-06</strain>
    </source>
</reference>
<sequence>PNGSGKTTLLMAIMGFPKYQVTKGNIIFKGNDITGLPVDERARLGIGMSFQRPPVVRGVKTRDMITACLKGQEDEERVSQLARKADLADFLNRELNYGFSGGEIKRGREFLQLAKHISTRKPVMVWKAGRTEAGVRAVASHTGALAGSGAVFDAALRQSGIVSAQNLEELIDLAVGFTCPVMPGGNRLGVLAESGSGAVASADIYKGLGLEMPILSRETQKEVADTVQDIIPAFPSLQNPVDIVWIPLEHSARVFLQCSRLILKEVDAALLVDYTPLDKYYSS</sequence>
<dbReference type="Gene3D" id="3.40.50.261">
    <property type="entry name" value="Succinyl-CoA synthetase domains"/>
    <property type="match status" value="2"/>
</dbReference>
<feature type="non-terminal residue" evidence="2">
    <location>
        <position position="283"/>
    </location>
</feature>
<comment type="caution">
    <text evidence="2">The sequence shown here is derived from an EMBL/GenBank/DDBJ whole genome shotgun (WGS) entry which is preliminary data.</text>
</comment>
<dbReference type="Gene3D" id="3.40.50.300">
    <property type="entry name" value="P-loop containing nucleotide triphosphate hydrolases"/>
    <property type="match status" value="1"/>
</dbReference>
<gene>
    <name evidence="2" type="ORF">S03H2_34877</name>
</gene>
<dbReference type="EMBL" id="BARU01021303">
    <property type="protein sequence ID" value="GAH59102.1"/>
    <property type="molecule type" value="Genomic_DNA"/>
</dbReference>
<organism evidence="2">
    <name type="scientific">marine sediment metagenome</name>
    <dbReference type="NCBI Taxonomy" id="412755"/>
    <lineage>
        <taxon>unclassified sequences</taxon>
        <taxon>metagenomes</taxon>
        <taxon>ecological metagenomes</taxon>
    </lineage>
</organism>
<accession>X1GPJ2</accession>
<dbReference type="PANTHER" id="PTHR42793">
    <property type="entry name" value="COA BINDING DOMAIN CONTAINING PROTEIN"/>
    <property type="match status" value="1"/>
</dbReference>
<dbReference type="InterPro" id="IPR032875">
    <property type="entry name" value="Succ_CoA_lig_flav_dom"/>
</dbReference>
<dbReference type="InterPro" id="IPR027417">
    <property type="entry name" value="P-loop_NTPase"/>
</dbReference>
<name>X1GPJ2_9ZZZZ</name>
<dbReference type="InterPro" id="IPR016102">
    <property type="entry name" value="Succinyl-CoA_synth-like"/>
</dbReference>
<protein>
    <recommendedName>
        <fullName evidence="1">Succinyl-CoA synthetase-like flavodoxin domain-containing protein</fullName>
    </recommendedName>
</protein>
<dbReference type="GO" id="GO:0016887">
    <property type="term" value="F:ATP hydrolysis activity"/>
    <property type="evidence" value="ECO:0007669"/>
    <property type="project" value="InterPro"/>
</dbReference>
<proteinExistence type="predicted"/>
<dbReference type="SUPFAM" id="SSF52210">
    <property type="entry name" value="Succinyl-CoA synthetase domains"/>
    <property type="match status" value="2"/>
</dbReference>
<feature type="domain" description="Succinyl-CoA synthetase-like flavodoxin" evidence="1">
    <location>
        <begin position="103"/>
        <end position="174"/>
    </location>
</feature>
<dbReference type="Pfam" id="PF13607">
    <property type="entry name" value="Succ_CoA_lig"/>
    <property type="match status" value="1"/>
</dbReference>
<evidence type="ECO:0000259" key="1">
    <source>
        <dbReference type="Pfam" id="PF13607"/>
    </source>
</evidence>
<evidence type="ECO:0000313" key="2">
    <source>
        <dbReference type="EMBL" id="GAH59102.1"/>
    </source>
</evidence>
<dbReference type="GO" id="GO:0005524">
    <property type="term" value="F:ATP binding"/>
    <property type="evidence" value="ECO:0007669"/>
    <property type="project" value="InterPro"/>
</dbReference>
<feature type="non-terminal residue" evidence="2">
    <location>
        <position position="1"/>
    </location>
</feature>
<dbReference type="AlphaFoldDB" id="X1GPJ2"/>
<dbReference type="SUPFAM" id="SSF52540">
    <property type="entry name" value="P-loop containing nucleoside triphosphate hydrolases"/>
    <property type="match status" value="1"/>
</dbReference>
<dbReference type="PANTHER" id="PTHR42793:SF1">
    <property type="entry name" value="PEPTIDYL-LYSINE N-ACETYLTRANSFERASE PATZ"/>
    <property type="match status" value="1"/>
</dbReference>